<organism evidence="2 3">
    <name type="scientific">candidate division MSBL1 archaeon SCGC-AAA259O05</name>
    <dbReference type="NCBI Taxonomy" id="1698271"/>
    <lineage>
        <taxon>Archaea</taxon>
        <taxon>Methanobacteriati</taxon>
        <taxon>Methanobacteriota</taxon>
        <taxon>candidate division MSBL1</taxon>
    </lineage>
</organism>
<proteinExistence type="predicted"/>
<feature type="transmembrane region" description="Helical" evidence="1">
    <location>
        <begin position="42"/>
        <end position="62"/>
    </location>
</feature>
<name>A0A133V4D7_9EURY</name>
<keyword evidence="3" id="KW-1185">Reference proteome</keyword>
<comment type="caution">
    <text evidence="2">The sequence shown here is derived from an EMBL/GenBank/DDBJ whole genome shotgun (WGS) entry which is preliminary data.</text>
</comment>
<evidence type="ECO:0000313" key="2">
    <source>
        <dbReference type="EMBL" id="KXB01309.1"/>
    </source>
</evidence>
<keyword evidence="1" id="KW-0472">Membrane</keyword>
<reference evidence="2 3" key="1">
    <citation type="journal article" date="2016" name="Sci. Rep.">
        <title>Metabolic traits of an uncultured archaeal lineage -MSBL1- from brine pools of the Red Sea.</title>
        <authorList>
            <person name="Mwirichia R."/>
            <person name="Alam I."/>
            <person name="Rashid M."/>
            <person name="Vinu M."/>
            <person name="Ba-Alawi W."/>
            <person name="Anthony Kamau A."/>
            <person name="Kamanda Ngugi D."/>
            <person name="Goker M."/>
            <person name="Klenk H.P."/>
            <person name="Bajic V."/>
            <person name="Stingl U."/>
        </authorList>
    </citation>
    <scope>NUCLEOTIDE SEQUENCE [LARGE SCALE GENOMIC DNA]</scope>
    <source>
        <strain evidence="2">SCGC-AAA259O05</strain>
    </source>
</reference>
<dbReference type="Proteomes" id="UP000070344">
    <property type="component" value="Unassembled WGS sequence"/>
</dbReference>
<dbReference type="EMBL" id="LHXV01000017">
    <property type="protein sequence ID" value="KXB01309.1"/>
    <property type="molecule type" value="Genomic_DNA"/>
</dbReference>
<protein>
    <submittedName>
        <fullName evidence="2">Uncharacterized protein</fullName>
    </submittedName>
</protein>
<keyword evidence="1" id="KW-0812">Transmembrane</keyword>
<dbReference type="AlphaFoldDB" id="A0A133V4D7"/>
<gene>
    <name evidence="2" type="ORF">AKJ41_02030</name>
</gene>
<evidence type="ECO:0000313" key="3">
    <source>
        <dbReference type="Proteomes" id="UP000070344"/>
    </source>
</evidence>
<keyword evidence="1" id="KW-1133">Transmembrane helix</keyword>
<sequence>MQSVGTTFEDTGSKLIYTANDMKTMSNRLEELSRKVVKITNYGLAFVGAISLMFVFSGAGLWKTNSEIEELRQEIKKV</sequence>
<evidence type="ECO:0000256" key="1">
    <source>
        <dbReference type="SAM" id="Phobius"/>
    </source>
</evidence>
<accession>A0A133V4D7</accession>